<evidence type="ECO:0000313" key="1">
    <source>
        <dbReference type="EnsemblMetazoa" id="AFAF007410-PA"/>
    </source>
</evidence>
<sequence>MYQADNAYDFKMILEDPSGGKFDDIVYRYSSPKRFKGTVYMQAKHKQLTGNVDTASDKPPLRESEFLAAWDSKSPFSIPMYFISFLDVEQRFPLDSKTRFNNDRKAPYCFSYGI</sequence>
<keyword evidence="2" id="KW-1185">Reference proteome</keyword>
<dbReference type="EnsemblMetazoa" id="AFAF007410-RA">
    <property type="protein sequence ID" value="AFAF007410-PA"/>
    <property type="gene ID" value="AFAF007410"/>
</dbReference>
<dbReference type="VEuPathDB" id="VectorBase:AFAF007410"/>
<dbReference type="AlphaFoldDB" id="A0A182QCH6"/>
<evidence type="ECO:0000313" key="2">
    <source>
        <dbReference type="Proteomes" id="UP000075886"/>
    </source>
</evidence>
<name>A0A182QCH6_9DIPT</name>
<protein>
    <submittedName>
        <fullName evidence="1">Uncharacterized protein</fullName>
    </submittedName>
</protein>
<accession>A0A182QCH6</accession>
<reference evidence="1" key="2">
    <citation type="submission" date="2020-05" db="UniProtKB">
        <authorList>
            <consortium name="EnsemblMetazoa"/>
        </authorList>
    </citation>
    <scope>IDENTIFICATION</scope>
    <source>
        <strain evidence="1">FAR1</strain>
    </source>
</reference>
<dbReference type="Proteomes" id="UP000075886">
    <property type="component" value="Unassembled WGS sequence"/>
</dbReference>
<dbReference type="EMBL" id="AXCN02001587">
    <property type="status" value="NOT_ANNOTATED_CDS"/>
    <property type="molecule type" value="Genomic_DNA"/>
</dbReference>
<proteinExistence type="predicted"/>
<organism evidence="1 2">
    <name type="scientific">Anopheles farauti</name>
    <dbReference type="NCBI Taxonomy" id="69004"/>
    <lineage>
        <taxon>Eukaryota</taxon>
        <taxon>Metazoa</taxon>
        <taxon>Ecdysozoa</taxon>
        <taxon>Arthropoda</taxon>
        <taxon>Hexapoda</taxon>
        <taxon>Insecta</taxon>
        <taxon>Pterygota</taxon>
        <taxon>Neoptera</taxon>
        <taxon>Endopterygota</taxon>
        <taxon>Diptera</taxon>
        <taxon>Nematocera</taxon>
        <taxon>Culicoidea</taxon>
        <taxon>Culicidae</taxon>
        <taxon>Anophelinae</taxon>
        <taxon>Anopheles</taxon>
    </lineage>
</organism>
<reference evidence="2" key="1">
    <citation type="submission" date="2014-01" db="EMBL/GenBank/DDBJ databases">
        <title>The Genome Sequence of Anopheles farauti FAR1 (V2).</title>
        <authorList>
            <consortium name="The Broad Institute Genomics Platform"/>
            <person name="Neafsey D.E."/>
            <person name="Besansky N."/>
            <person name="Howell P."/>
            <person name="Walton C."/>
            <person name="Young S.K."/>
            <person name="Zeng Q."/>
            <person name="Gargeya S."/>
            <person name="Fitzgerald M."/>
            <person name="Haas B."/>
            <person name="Abouelleil A."/>
            <person name="Allen A.W."/>
            <person name="Alvarado L."/>
            <person name="Arachchi H.M."/>
            <person name="Berlin A.M."/>
            <person name="Chapman S.B."/>
            <person name="Gainer-Dewar J."/>
            <person name="Goldberg J."/>
            <person name="Griggs A."/>
            <person name="Gujja S."/>
            <person name="Hansen M."/>
            <person name="Howarth C."/>
            <person name="Imamovic A."/>
            <person name="Ireland A."/>
            <person name="Larimer J."/>
            <person name="McCowan C."/>
            <person name="Murphy C."/>
            <person name="Pearson M."/>
            <person name="Poon T.W."/>
            <person name="Priest M."/>
            <person name="Roberts A."/>
            <person name="Saif S."/>
            <person name="Shea T."/>
            <person name="Sisk P."/>
            <person name="Sykes S."/>
            <person name="Wortman J."/>
            <person name="Nusbaum C."/>
            <person name="Birren B."/>
        </authorList>
    </citation>
    <scope>NUCLEOTIDE SEQUENCE [LARGE SCALE GENOMIC DNA]</scope>
    <source>
        <strain evidence="2">FAR1</strain>
    </source>
</reference>